<dbReference type="EMBL" id="REGN01008686">
    <property type="protein sequence ID" value="RNA02991.1"/>
    <property type="molecule type" value="Genomic_DNA"/>
</dbReference>
<comment type="caution">
    <text evidence="1">The sequence shown here is derived from an EMBL/GenBank/DDBJ whole genome shotgun (WGS) entry which is preliminary data.</text>
</comment>
<evidence type="ECO:0000313" key="2">
    <source>
        <dbReference type="Proteomes" id="UP000276133"/>
    </source>
</evidence>
<evidence type="ECO:0000313" key="1">
    <source>
        <dbReference type="EMBL" id="RNA02991.1"/>
    </source>
</evidence>
<name>A0A3M7PW85_BRAPC</name>
<gene>
    <name evidence="1" type="ORF">BpHYR1_012994</name>
</gene>
<reference evidence="1 2" key="1">
    <citation type="journal article" date="2018" name="Sci. Rep.">
        <title>Genomic signatures of local adaptation to the degree of environmental predictability in rotifers.</title>
        <authorList>
            <person name="Franch-Gras L."/>
            <person name="Hahn C."/>
            <person name="Garcia-Roger E.M."/>
            <person name="Carmona M.J."/>
            <person name="Serra M."/>
            <person name="Gomez A."/>
        </authorList>
    </citation>
    <scope>NUCLEOTIDE SEQUENCE [LARGE SCALE GENOMIC DNA]</scope>
    <source>
        <strain evidence="1">HYR1</strain>
    </source>
</reference>
<organism evidence="1 2">
    <name type="scientific">Brachionus plicatilis</name>
    <name type="common">Marine rotifer</name>
    <name type="synonym">Brachionus muelleri</name>
    <dbReference type="NCBI Taxonomy" id="10195"/>
    <lineage>
        <taxon>Eukaryota</taxon>
        <taxon>Metazoa</taxon>
        <taxon>Spiralia</taxon>
        <taxon>Gnathifera</taxon>
        <taxon>Rotifera</taxon>
        <taxon>Eurotatoria</taxon>
        <taxon>Monogononta</taxon>
        <taxon>Pseudotrocha</taxon>
        <taxon>Ploima</taxon>
        <taxon>Brachionidae</taxon>
        <taxon>Brachionus</taxon>
    </lineage>
</organism>
<sequence length="100" mass="11378">MLNEYNDNVHSILKISQNFNFQDLRPAELSTIRIPISNDSVGEEMVARSKLSQTFNLVSSFNRSNNSRSVGECMEPILRLDIDPIIKLLLEDIVPKFAEP</sequence>
<dbReference type="AlphaFoldDB" id="A0A3M7PW85"/>
<accession>A0A3M7PW85</accession>
<proteinExistence type="predicted"/>
<keyword evidence="2" id="KW-1185">Reference proteome</keyword>
<dbReference type="Proteomes" id="UP000276133">
    <property type="component" value="Unassembled WGS sequence"/>
</dbReference>
<protein>
    <submittedName>
        <fullName evidence="1">Uncharacterized protein</fullName>
    </submittedName>
</protein>